<protein>
    <recommendedName>
        <fullName evidence="3">Camelysin metallo-endopeptidase</fullName>
    </recommendedName>
</protein>
<gene>
    <name evidence="1" type="ORF">CAGA_00300</name>
</gene>
<evidence type="ECO:0000313" key="1">
    <source>
        <dbReference type="EMBL" id="TGJ77639.1"/>
    </source>
</evidence>
<proteinExistence type="predicted"/>
<organism evidence="1 2">
    <name type="scientific">Caproiciproducens galactitolivorans</name>
    <dbReference type="NCBI Taxonomy" id="642589"/>
    <lineage>
        <taxon>Bacteria</taxon>
        <taxon>Bacillati</taxon>
        <taxon>Bacillota</taxon>
        <taxon>Clostridia</taxon>
        <taxon>Eubacteriales</taxon>
        <taxon>Acutalibacteraceae</taxon>
        <taxon>Caproiciproducens</taxon>
    </lineage>
</organism>
<dbReference type="Proteomes" id="UP000297714">
    <property type="component" value="Unassembled WGS sequence"/>
</dbReference>
<reference evidence="1 2" key="1">
    <citation type="submission" date="2019-04" db="EMBL/GenBank/DDBJ databases">
        <authorList>
            <person name="Poehlein A."/>
            <person name="Bengelsdorf F.R."/>
            <person name="Duerre P."/>
            <person name="Daniel R."/>
        </authorList>
    </citation>
    <scope>NUCLEOTIDE SEQUENCE [LARGE SCALE GENOMIC DNA]</scope>
    <source>
        <strain evidence="1 2">BS-1</strain>
    </source>
</reference>
<evidence type="ECO:0000313" key="2">
    <source>
        <dbReference type="Proteomes" id="UP000297714"/>
    </source>
</evidence>
<dbReference type="EMBL" id="SRMQ01000001">
    <property type="protein sequence ID" value="TGJ77639.1"/>
    <property type="molecule type" value="Genomic_DNA"/>
</dbReference>
<dbReference type="AlphaFoldDB" id="A0A4Z0Y177"/>
<keyword evidence="2" id="KW-1185">Reference proteome</keyword>
<evidence type="ECO:0008006" key="3">
    <source>
        <dbReference type="Google" id="ProtNLM"/>
    </source>
</evidence>
<dbReference type="RefSeq" id="WP_135656481.1">
    <property type="nucleotide sequence ID" value="NZ_JAJUFJ010000009.1"/>
</dbReference>
<accession>A0A4Z0Y177</accession>
<comment type="caution">
    <text evidence="1">The sequence shown here is derived from an EMBL/GenBank/DDBJ whole genome shotgun (WGS) entry which is preliminary data.</text>
</comment>
<dbReference type="OrthoDB" id="1861853at2"/>
<name>A0A4Z0Y177_9FIRM</name>
<sequence length="192" mass="20944">MKFRIKKFTSKISSLSIALVLVCTIAAGGTTAYMLAKTGSKTNTFIKGDANIEVSEPGDGNYTLDWNNRIAKEVYVTNDNKTTTNAIPVYVRVRLVPIVRDADGNGTGDSVQVEYPDLNTANWEQHGDYYYYKGVLQPGETTKALIKTAWIKDGIPSGKTVEIQVIADSIQTVGGVSKEAWGLLYGNGTWHS</sequence>